<sequence length="134" mass="14507">MKRYLLALIATSMLLPAAATATVKLGFGFDQGFGVTGQFNDVNGFIGNDGVAADYIFKRGSFGGDAPFTWYVGGGAFLGWDDGLGIRLPLGLRLPFNSQWDSYLQIHPELDFDHGSRSDIKFGIDAAIGVRYSF</sequence>
<evidence type="ECO:0008006" key="4">
    <source>
        <dbReference type="Google" id="ProtNLM"/>
    </source>
</evidence>
<dbReference type="EMBL" id="CP101527">
    <property type="protein sequence ID" value="UZW76245.1"/>
    <property type="molecule type" value="Genomic_DNA"/>
</dbReference>
<protein>
    <recommendedName>
        <fullName evidence="4">Outer membrane protein beta-barrel domain-containing protein</fullName>
    </recommendedName>
</protein>
<dbReference type="Proteomes" id="UP001164472">
    <property type="component" value="Chromosome"/>
</dbReference>
<accession>A0A9E8HKC9</accession>
<dbReference type="KEGG" id="asem:NNL22_06595"/>
<feature type="chain" id="PRO_5039658663" description="Outer membrane protein beta-barrel domain-containing protein" evidence="1">
    <location>
        <begin position="22"/>
        <end position="134"/>
    </location>
</feature>
<keyword evidence="1" id="KW-0732">Signal</keyword>
<evidence type="ECO:0000313" key="3">
    <source>
        <dbReference type="Proteomes" id="UP001164472"/>
    </source>
</evidence>
<dbReference type="AlphaFoldDB" id="A0A9E8HKC9"/>
<gene>
    <name evidence="2" type="ORF">NNL22_06595</name>
</gene>
<keyword evidence="3" id="KW-1185">Reference proteome</keyword>
<dbReference type="RefSeq" id="WP_251812119.1">
    <property type="nucleotide sequence ID" value="NZ_CP101527.1"/>
</dbReference>
<organism evidence="2 3">
    <name type="scientific">Alkalimarinus sediminis</name>
    <dbReference type="NCBI Taxonomy" id="1632866"/>
    <lineage>
        <taxon>Bacteria</taxon>
        <taxon>Pseudomonadati</taxon>
        <taxon>Pseudomonadota</taxon>
        <taxon>Gammaproteobacteria</taxon>
        <taxon>Alteromonadales</taxon>
        <taxon>Alteromonadaceae</taxon>
        <taxon>Alkalimarinus</taxon>
    </lineage>
</organism>
<evidence type="ECO:0000313" key="2">
    <source>
        <dbReference type="EMBL" id="UZW76245.1"/>
    </source>
</evidence>
<name>A0A9E8HKC9_9ALTE</name>
<reference evidence="2" key="1">
    <citation type="submission" date="2022-07" db="EMBL/GenBank/DDBJ databases">
        <title>Alkalimarinus sp. nov., isolated from gut of a Alitta virens.</title>
        <authorList>
            <person name="Yang A.I."/>
            <person name="Shin N.-R."/>
        </authorList>
    </citation>
    <scope>NUCLEOTIDE SEQUENCE</scope>
    <source>
        <strain evidence="2">FA028</strain>
    </source>
</reference>
<evidence type="ECO:0000256" key="1">
    <source>
        <dbReference type="SAM" id="SignalP"/>
    </source>
</evidence>
<proteinExistence type="predicted"/>
<feature type="signal peptide" evidence="1">
    <location>
        <begin position="1"/>
        <end position="21"/>
    </location>
</feature>